<accession>A0A382XKF3</accession>
<name>A0A382XKF3_9ZZZZ</name>
<feature type="non-terminal residue" evidence="1">
    <location>
        <position position="1"/>
    </location>
</feature>
<evidence type="ECO:0000313" key="1">
    <source>
        <dbReference type="EMBL" id="SVD71314.1"/>
    </source>
</evidence>
<feature type="non-terminal residue" evidence="1">
    <location>
        <position position="270"/>
    </location>
</feature>
<protein>
    <recommendedName>
        <fullName evidence="2">SbsA Ig-like domain-containing protein</fullName>
    </recommendedName>
</protein>
<dbReference type="AlphaFoldDB" id="A0A382XKF3"/>
<dbReference type="EMBL" id="UINC01168334">
    <property type="protein sequence ID" value="SVD71314.1"/>
    <property type="molecule type" value="Genomic_DNA"/>
</dbReference>
<evidence type="ECO:0008006" key="2">
    <source>
        <dbReference type="Google" id="ProtNLM"/>
    </source>
</evidence>
<reference evidence="1" key="1">
    <citation type="submission" date="2018-05" db="EMBL/GenBank/DDBJ databases">
        <authorList>
            <person name="Lanie J.A."/>
            <person name="Ng W.-L."/>
            <person name="Kazmierczak K.M."/>
            <person name="Andrzejewski T.M."/>
            <person name="Davidsen T.M."/>
            <person name="Wayne K.J."/>
            <person name="Tettelin H."/>
            <person name="Glass J.I."/>
            <person name="Rusch D."/>
            <person name="Podicherti R."/>
            <person name="Tsui H.-C.T."/>
            <person name="Winkler M.E."/>
        </authorList>
    </citation>
    <scope>NUCLEOTIDE SEQUENCE</scope>
</reference>
<sequence>CAADSGLNIIRGSGNIFSDTDPFVDATNNNYTLVNTSNAIGGGTAAMTLYGTTYNAPATDYSGTVRPSPVGSSPDMGALENSLPSAVPTILSLTSTADDGTYKLGDVIIVTVAFTEAVTVTGTPQLTLETGTADAVAVYTSGSGNDTLIFTYTVAAGDTSSDLDYSSTTALALNNGTIVDADSTSAYLTLAAKGAANSLGANKELVIDGVVPTVSSVTATAADGTYTMDDQIAITIIFSEAVIVTGIPKLTLETGVADELVDYSSGSGGT</sequence>
<organism evidence="1">
    <name type="scientific">marine metagenome</name>
    <dbReference type="NCBI Taxonomy" id="408172"/>
    <lineage>
        <taxon>unclassified sequences</taxon>
        <taxon>metagenomes</taxon>
        <taxon>ecological metagenomes</taxon>
    </lineage>
</organism>
<gene>
    <name evidence="1" type="ORF">METZ01_LOCUS424168</name>
</gene>
<proteinExistence type="predicted"/>